<protein>
    <submittedName>
        <fullName evidence="2">Uncharacterized protein</fullName>
    </submittedName>
</protein>
<feature type="chain" id="PRO_5013213444" evidence="1">
    <location>
        <begin position="24"/>
        <end position="187"/>
    </location>
</feature>
<feature type="signal peptide" evidence="1">
    <location>
        <begin position="1"/>
        <end position="23"/>
    </location>
</feature>
<gene>
    <name evidence="2" type="ORF">CYFUS_002562</name>
</gene>
<sequence>MTRNVKRFLAASLLSLTPSIAFAGEVESGFFLDLLSQRDEFVTVREEVVQIPVLRNGTVASVAPALENLLVLNQTGANISLGIQVLTGTLNGVFNPYPVPTATYGGFQVSAPAPTPLVAQQYYWTVDPANPAGAKTCVWRVEVSDVGGSCSAQVFSGTYGGAVCTVDTVNSVINPTTCETQIVTSIQ</sequence>
<evidence type="ECO:0000313" key="3">
    <source>
        <dbReference type="Proteomes" id="UP000217257"/>
    </source>
</evidence>
<evidence type="ECO:0000313" key="2">
    <source>
        <dbReference type="EMBL" id="ATB37141.1"/>
    </source>
</evidence>
<evidence type="ECO:0000256" key="1">
    <source>
        <dbReference type="SAM" id="SignalP"/>
    </source>
</evidence>
<proteinExistence type="predicted"/>
<keyword evidence="1" id="KW-0732">Signal</keyword>
<dbReference type="KEGG" id="cfus:CYFUS_002562"/>
<organism evidence="2 3">
    <name type="scientific">Cystobacter fuscus</name>
    <dbReference type="NCBI Taxonomy" id="43"/>
    <lineage>
        <taxon>Bacteria</taxon>
        <taxon>Pseudomonadati</taxon>
        <taxon>Myxococcota</taxon>
        <taxon>Myxococcia</taxon>
        <taxon>Myxococcales</taxon>
        <taxon>Cystobacterineae</taxon>
        <taxon>Archangiaceae</taxon>
        <taxon>Cystobacter</taxon>
    </lineage>
</organism>
<dbReference type="EMBL" id="CP022098">
    <property type="protein sequence ID" value="ATB37141.1"/>
    <property type="molecule type" value="Genomic_DNA"/>
</dbReference>
<dbReference type="RefSeq" id="WP_095985496.1">
    <property type="nucleotide sequence ID" value="NZ_CP022098.1"/>
</dbReference>
<dbReference type="Proteomes" id="UP000217257">
    <property type="component" value="Chromosome"/>
</dbReference>
<dbReference type="AlphaFoldDB" id="A0A250J159"/>
<accession>A0A250J159</accession>
<reference evidence="2 3" key="1">
    <citation type="submission" date="2017-06" db="EMBL/GenBank/DDBJ databases">
        <title>Sequencing and comparative analysis of myxobacterial genomes.</title>
        <authorList>
            <person name="Rupp O."/>
            <person name="Goesmann A."/>
            <person name="Sogaard-Andersen L."/>
        </authorList>
    </citation>
    <scope>NUCLEOTIDE SEQUENCE [LARGE SCALE GENOMIC DNA]</scope>
    <source>
        <strain evidence="2 3">DSM 52655</strain>
    </source>
</reference>
<name>A0A250J159_9BACT</name>